<proteinExistence type="predicted"/>
<dbReference type="AlphaFoldDB" id="A0A5B0LZ04"/>
<sequence length="104" mass="11757">MVSGLPWTKPSRGARTASTHQSTTLILRWGSSIYWQMISAIGCRHSAGIWEFQRSRGLDPTCLQLGRIAIQGTPSFKITYRAGTTAPERNYLKQINHRRNSDPR</sequence>
<dbReference type="EMBL" id="VSWC01000183">
    <property type="protein sequence ID" value="KAA1069070.1"/>
    <property type="molecule type" value="Genomic_DNA"/>
</dbReference>
<dbReference type="Proteomes" id="UP000324748">
    <property type="component" value="Unassembled WGS sequence"/>
</dbReference>
<reference evidence="1 2" key="1">
    <citation type="submission" date="2019-05" db="EMBL/GenBank/DDBJ databases">
        <title>Emergence of the Ug99 lineage of the wheat stem rust pathogen through somatic hybridization.</title>
        <authorList>
            <person name="Li F."/>
            <person name="Upadhyaya N.M."/>
            <person name="Sperschneider J."/>
            <person name="Matny O."/>
            <person name="Nguyen-Phuc H."/>
            <person name="Mago R."/>
            <person name="Raley C."/>
            <person name="Miller M.E."/>
            <person name="Silverstein K.A.T."/>
            <person name="Henningsen E."/>
            <person name="Hirsch C.D."/>
            <person name="Visser B."/>
            <person name="Pretorius Z.A."/>
            <person name="Steffenson B.J."/>
            <person name="Schwessinger B."/>
            <person name="Dodds P.N."/>
            <person name="Figueroa M."/>
        </authorList>
    </citation>
    <scope>NUCLEOTIDE SEQUENCE [LARGE SCALE GENOMIC DNA]</scope>
    <source>
        <strain evidence="1">21-0</strain>
    </source>
</reference>
<organism evidence="1 2">
    <name type="scientific">Puccinia graminis f. sp. tritici</name>
    <dbReference type="NCBI Taxonomy" id="56615"/>
    <lineage>
        <taxon>Eukaryota</taxon>
        <taxon>Fungi</taxon>
        <taxon>Dikarya</taxon>
        <taxon>Basidiomycota</taxon>
        <taxon>Pucciniomycotina</taxon>
        <taxon>Pucciniomycetes</taxon>
        <taxon>Pucciniales</taxon>
        <taxon>Pucciniaceae</taxon>
        <taxon>Puccinia</taxon>
    </lineage>
</organism>
<name>A0A5B0LZ04_PUCGR</name>
<comment type="caution">
    <text evidence="1">The sequence shown here is derived from an EMBL/GenBank/DDBJ whole genome shotgun (WGS) entry which is preliminary data.</text>
</comment>
<evidence type="ECO:0000313" key="1">
    <source>
        <dbReference type="EMBL" id="KAA1069070.1"/>
    </source>
</evidence>
<keyword evidence="2" id="KW-1185">Reference proteome</keyword>
<accession>A0A5B0LZ04</accession>
<gene>
    <name evidence="1" type="ORF">PGT21_010766</name>
</gene>
<evidence type="ECO:0000313" key="2">
    <source>
        <dbReference type="Proteomes" id="UP000324748"/>
    </source>
</evidence>
<protein>
    <submittedName>
        <fullName evidence="1">Uncharacterized protein</fullName>
    </submittedName>
</protein>